<name>A8PLJ2_9COXI</name>
<gene>
    <name evidence="2" type="primary">nuc</name>
    <name evidence="2" type="ORF">RICGR_0443</name>
</gene>
<keyword evidence="3" id="KW-1185">Reference proteome</keyword>
<dbReference type="GO" id="GO:0016787">
    <property type="term" value="F:hydrolase activity"/>
    <property type="evidence" value="ECO:0007669"/>
    <property type="project" value="UniProtKB-KW"/>
</dbReference>
<organism evidence="2 3">
    <name type="scientific">Rickettsiella grylli</name>
    <dbReference type="NCBI Taxonomy" id="59196"/>
    <lineage>
        <taxon>Bacteria</taxon>
        <taxon>Pseudomonadati</taxon>
        <taxon>Pseudomonadota</taxon>
        <taxon>Gammaproteobacteria</taxon>
        <taxon>Legionellales</taxon>
        <taxon>Coxiellaceae</taxon>
        <taxon>Rickettsiella</taxon>
    </lineage>
</organism>
<keyword evidence="2" id="KW-0255">Endonuclease</keyword>
<proteinExistence type="predicted"/>
<keyword evidence="2" id="KW-0378">Hydrolase</keyword>
<dbReference type="Gene3D" id="3.30.870.10">
    <property type="entry name" value="Endonuclease Chain A"/>
    <property type="match status" value="1"/>
</dbReference>
<dbReference type="EMBL" id="AAQJ02000001">
    <property type="protein sequence ID" value="EDP45888.1"/>
    <property type="molecule type" value="Genomic_DNA"/>
</dbReference>
<feature type="domain" description="Phospholipase D-like" evidence="1">
    <location>
        <begin position="1"/>
        <end position="42"/>
    </location>
</feature>
<dbReference type="InterPro" id="IPR025202">
    <property type="entry name" value="PLD-like_dom"/>
</dbReference>
<accession>A8PLJ2</accession>
<keyword evidence="2" id="KW-0540">Nuclease</keyword>
<dbReference type="GO" id="GO:0004519">
    <property type="term" value="F:endonuclease activity"/>
    <property type="evidence" value="ECO:0007669"/>
    <property type="project" value="UniProtKB-KW"/>
</dbReference>
<sequence length="55" mass="6578">MIIDKKEVITGSFNFTDSAQKRNAENLVFITDIKLAQEYIQNWYNREHQSKPYIK</sequence>
<evidence type="ECO:0000259" key="1">
    <source>
        <dbReference type="Pfam" id="PF13091"/>
    </source>
</evidence>
<dbReference type="AlphaFoldDB" id="A8PLJ2"/>
<evidence type="ECO:0000313" key="3">
    <source>
        <dbReference type="Proteomes" id="UP000054075"/>
    </source>
</evidence>
<protein>
    <submittedName>
        <fullName evidence="2">Endonuclease</fullName>
        <ecNumber evidence="2">3.1.-.-</ecNumber>
    </submittedName>
</protein>
<dbReference type="EC" id="3.1.-.-" evidence="2"/>
<dbReference type="Proteomes" id="UP000054075">
    <property type="component" value="Unassembled WGS sequence"/>
</dbReference>
<comment type="caution">
    <text evidence="2">The sequence shown here is derived from an EMBL/GenBank/DDBJ whole genome shotgun (WGS) entry which is preliminary data.</text>
</comment>
<dbReference type="eggNOG" id="COG1502">
    <property type="taxonomic scope" value="Bacteria"/>
</dbReference>
<dbReference type="SUPFAM" id="SSF56024">
    <property type="entry name" value="Phospholipase D/nuclease"/>
    <property type="match status" value="1"/>
</dbReference>
<evidence type="ECO:0000313" key="2">
    <source>
        <dbReference type="EMBL" id="EDP45888.1"/>
    </source>
</evidence>
<dbReference type="STRING" id="59196.RICGR_0443"/>
<reference evidence="2" key="2">
    <citation type="submission" date="2007-10" db="EMBL/GenBank/DDBJ databases">
        <authorList>
            <person name="Myers G.S."/>
        </authorList>
    </citation>
    <scope>NUCLEOTIDE SEQUENCE [LARGE SCALE GENOMIC DNA]</scope>
</reference>
<reference evidence="2" key="1">
    <citation type="submission" date="2006-04" db="EMBL/GenBank/DDBJ databases">
        <authorList>
            <person name="Seshadri R."/>
            <person name="Federici B.A."/>
        </authorList>
    </citation>
    <scope>NUCLEOTIDE SEQUENCE [LARGE SCALE GENOMIC DNA]</scope>
</reference>
<dbReference type="Pfam" id="PF13091">
    <property type="entry name" value="PLDc_2"/>
    <property type="match status" value="1"/>
</dbReference>